<evidence type="ECO:0000313" key="1">
    <source>
        <dbReference type="EMBL" id="PNM63845.1"/>
    </source>
</evidence>
<keyword evidence="2" id="KW-1185">Reference proteome</keyword>
<reference evidence="1" key="1">
    <citation type="submission" date="2017-12" db="EMBL/GenBank/DDBJ databases">
        <title>FDA dAtabase for Regulatory Grade micrObial Sequences (FDA-ARGOS): Supporting development and validation of Infectious Disease Dx tests.</title>
        <authorList>
            <person name="Hoffmann M."/>
            <person name="Allard M."/>
            <person name="Evans P."/>
            <person name="Brown E."/>
            <person name="Tallon L.J."/>
            <person name="Sadzewicz L."/>
            <person name="Sengamalay N."/>
            <person name="Ott S."/>
            <person name="Godinez A."/>
            <person name="Nagaraj S."/>
            <person name="Vavikolanu K."/>
            <person name="Aluvathingal J."/>
            <person name="Nadendla S."/>
            <person name="Hobson J."/>
            <person name="Sichtig H."/>
        </authorList>
    </citation>
    <scope>NUCLEOTIDE SEQUENCE [LARGE SCALE GENOMIC DNA]</scope>
    <source>
        <strain evidence="1">FDAARGOS_113</strain>
    </source>
</reference>
<name>A0A2J9VJ78_VIBMI</name>
<dbReference type="RefSeq" id="WP_032479768.1">
    <property type="nucleotide sequence ID" value="NZ_CAWMSS010000002.1"/>
</dbReference>
<dbReference type="Proteomes" id="UP000053748">
    <property type="component" value="Unassembled WGS sequence"/>
</dbReference>
<protein>
    <recommendedName>
        <fullName evidence="3">RiboL-PSP-HEPN domain-containing protein</fullName>
    </recommendedName>
</protein>
<proteinExistence type="predicted"/>
<dbReference type="EMBL" id="LOSJ02000001">
    <property type="protein sequence ID" value="PNM63845.1"/>
    <property type="molecule type" value="Genomic_DNA"/>
</dbReference>
<organism evidence="1 2">
    <name type="scientific">Vibrio mimicus</name>
    <dbReference type="NCBI Taxonomy" id="674"/>
    <lineage>
        <taxon>Bacteria</taxon>
        <taxon>Pseudomonadati</taxon>
        <taxon>Pseudomonadota</taxon>
        <taxon>Gammaproteobacteria</taxon>
        <taxon>Vibrionales</taxon>
        <taxon>Vibrionaceae</taxon>
        <taxon>Vibrio</taxon>
    </lineage>
</organism>
<sequence length="246" mass="28239">MKDIRNEFVSKIETAIKEALGFHAILAFGKDAPAGKIANTLNARLFYGVGHPNNPKRMISYSPKHIEIQQKPGEKPNVVLELYLTEIIQHWYDFLEDVYKKALTDNYYNNCGYQLSSQKILLDFNSKDNQLYDDIISKSVLDFNFLPAKEKLRILKKLFNADFSDCESELDNLKENIQVRNILQHRLGFIEVKDISDLDGTKIKEDHGDKIVEKSAGQRVSRTVFDLENLVLDLKKISANLVEKCT</sequence>
<evidence type="ECO:0000313" key="2">
    <source>
        <dbReference type="Proteomes" id="UP000053748"/>
    </source>
</evidence>
<gene>
    <name evidence="1" type="ORF">AL544_002525</name>
</gene>
<dbReference type="AlphaFoldDB" id="A0A2J9VJ78"/>
<accession>A0A2J9VJ78</accession>
<evidence type="ECO:0008006" key="3">
    <source>
        <dbReference type="Google" id="ProtNLM"/>
    </source>
</evidence>
<comment type="caution">
    <text evidence="1">The sequence shown here is derived from an EMBL/GenBank/DDBJ whole genome shotgun (WGS) entry which is preliminary data.</text>
</comment>